<organism evidence="1 2">
    <name type="scientific">Helicobacter baculiformis</name>
    <dbReference type="NCBI Taxonomy" id="427351"/>
    <lineage>
        <taxon>Bacteria</taxon>
        <taxon>Pseudomonadati</taxon>
        <taxon>Campylobacterota</taxon>
        <taxon>Epsilonproteobacteria</taxon>
        <taxon>Campylobacterales</taxon>
        <taxon>Helicobacteraceae</taxon>
        <taxon>Helicobacter</taxon>
    </lineage>
</organism>
<reference evidence="2" key="1">
    <citation type="journal article" date="2019" name="Int. J. Syst. Evol. Microbiol.">
        <title>The Global Catalogue of Microorganisms (GCM) 10K type strain sequencing project: providing services to taxonomists for standard genome sequencing and annotation.</title>
        <authorList>
            <consortium name="The Broad Institute Genomics Platform"/>
            <consortium name="The Broad Institute Genome Sequencing Center for Infectious Disease"/>
            <person name="Wu L."/>
            <person name="Ma J."/>
        </authorList>
    </citation>
    <scope>NUCLEOTIDE SEQUENCE [LARGE SCALE GENOMIC DNA]</scope>
    <source>
        <strain evidence="2">CCUG 53816</strain>
    </source>
</reference>
<dbReference type="Gene3D" id="2.30.170.10">
    <property type="match status" value="1"/>
</dbReference>
<dbReference type="InterPro" id="IPR049708">
    <property type="entry name" value="PP0621-like"/>
</dbReference>
<keyword evidence="2" id="KW-1185">Reference proteome</keyword>
<name>A0ABV7ZIY4_9HELI</name>
<gene>
    <name evidence="1" type="ORF">ACFOPX_06470</name>
</gene>
<dbReference type="EMBL" id="JBHRZO010000043">
    <property type="protein sequence ID" value="MFC3848165.1"/>
    <property type="molecule type" value="Genomic_DNA"/>
</dbReference>
<dbReference type="RefSeq" id="WP_104752654.1">
    <property type="nucleotide sequence ID" value="NZ_FZMF01000037.1"/>
</dbReference>
<dbReference type="Proteomes" id="UP001595783">
    <property type="component" value="Unassembled WGS sequence"/>
</dbReference>
<sequence>MRILIALIIVGWIVWILRKRLTSKSLSNNSSSVENLLECAHCKTYITSKEAIFSQGRVFCSQHCLQKGN</sequence>
<dbReference type="NCBIfam" id="NF041023">
    <property type="entry name" value="PP0621_fam"/>
    <property type="match status" value="1"/>
</dbReference>
<comment type="caution">
    <text evidence="1">The sequence shown here is derived from an EMBL/GenBank/DDBJ whole genome shotgun (WGS) entry which is preliminary data.</text>
</comment>
<protein>
    <submittedName>
        <fullName evidence="1">PP0621 family protein</fullName>
    </submittedName>
</protein>
<proteinExistence type="predicted"/>
<evidence type="ECO:0000313" key="2">
    <source>
        <dbReference type="Proteomes" id="UP001595783"/>
    </source>
</evidence>
<evidence type="ECO:0000313" key="1">
    <source>
        <dbReference type="EMBL" id="MFC3848165.1"/>
    </source>
</evidence>
<accession>A0ABV7ZIY4</accession>